<reference evidence="3 4" key="1">
    <citation type="journal article" date="2016" name="Biochim. Biophys. Acta">
        <title>Characterization of red-shifted phycobilisomes isolated from the chlorophyll f-containing cyanobacterium Halomicronema hongdechloris.</title>
        <authorList>
            <person name="Li Y."/>
            <person name="Lin Y."/>
            <person name="Garvey C.J."/>
            <person name="Birch D."/>
            <person name="Corkery R.W."/>
            <person name="Loughlin P.C."/>
            <person name="Scheer H."/>
            <person name="Willows R.D."/>
            <person name="Chen M."/>
        </authorList>
    </citation>
    <scope>NUCLEOTIDE SEQUENCE [LARGE SCALE GENOMIC DNA]</scope>
    <source>
        <strain evidence="3 4">C2206</strain>
    </source>
</reference>
<dbReference type="PANTHER" id="PTHR23028">
    <property type="entry name" value="ACETYLTRANSFERASE"/>
    <property type="match status" value="1"/>
</dbReference>
<dbReference type="GO" id="GO:0016747">
    <property type="term" value="F:acyltransferase activity, transferring groups other than amino-acyl groups"/>
    <property type="evidence" value="ECO:0007669"/>
    <property type="project" value="InterPro"/>
</dbReference>
<dbReference type="InterPro" id="IPR002656">
    <property type="entry name" value="Acyl_transf_3_dom"/>
</dbReference>
<name>A0A1Z3HMR7_9CYAN</name>
<accession>A0A1Z3HMR7</accession>
<dbReference type="GO" id="GO:0009103">
    <property type="term" value="P:lipopolysaccharide biosynthetic process"/>
    <property type="evidence" value="ECO:0007669"/>
    <property type="project" value="TreeGrafter"/>
</dbReference>
<dbReference type="EC" id="2.3.1.-" evidence="3"/>
<dbReference type="Proteomes" id="UP000191901">
    <property type="component" value="Chromosome"/>
</dbReference>
<organism evidence="3 4">
    <name type="scientific">Halomicronema hongdechloris C2206</name>
    <dbReference type="NCBI Taxonomy" id="1641165"/>
    <lineage>
        <taxon>Bacteria</taxon>
        <taxon>Bacillati</taxon>
        <taxon>Cyanobacteriota</taxon>
        <taxon>Cyanophyceae</taxon>
        <taxon>Nodosilineales</taxon>
        <taxon>Nodosilineaceae</taxon>
        <taxon>Halomicronema</taxon>
    </lineage>
</organism>
<dbReference type="RefSeq" id="WP_080814394.1">
    <property type="nucleotide sequence ID" value="NZ_CP021983.2"/>
</dbReference>
<feature type="domain" description="Acyltransferase 3" evidence="2">
    <location>
        <begin position="19"/>
        <end position="118"/>
    </location>
</feature>
<dbReference type="KEGG" id="hhg:XM38_025270"/>
<gene>
    <name evidence="3" type="primary">oatA_2</name>
    <name evidence="3" type="ORF">XM38_025270</name>
</gene>
<keyword evidence="3" id="KW-0012">Acyltransferase</keyword>
<evidence type="ECO:0000313" key="3">
    <source>
        <dbReference type="EMBL" id="ASC71575.1"/>
    </source>
</evidence>
<proteinExistence type="predicted"/>
<feature type="transmembrane region" description="Helical" evidence="1">
    <location>
        <begin position="49"/>
        <end position="71"/>
    </location>
</feature>
<keyword evidence="3" id="KW-0808">Transferase</keyword>
<dbReference type="AlphaFoldDB" id="A0A1Z3HMR7"/>
<feature type="transmembrane region" description="Helical" evidence="1">
    <location>
        <begin position="21"/>
        <end position="43"/>
    </location>
</feature>
<keyword evidence="1" id="KW-0812">Transmembrane</keyword>
<evidence type="ECO:0000256" key="1">
    <source>
        <dbReference type="SAM" id="Phobius"/>
    </source>
</evidence>
<evidence type="ECO:0000259" key="2">
    <source>
        <dbReference type="Pfam" id="PF01757"/>
    </source>
</evidence>
<dbReference type="Pfam" id="PF01757">
    <property type="entry name" value="Acyl_transf_3"/>
    <property type="match status" value="1"/>
</dbReference>
<dbReference type="PANTHER" id="PTHR23028:SF53">
    <property type="entry name" value="ACYL_TRANSF_3 DOMAIN-CONTAINING PROTEIN"/>
    <property type="match status" value="1"/>
</dbReference>
<keyword evidence="1" id="KW-1133">Transmembrane helix</keyword>
<protein>
    <submittedName>
        <fullName evidence="3">O-acetyltransferase OatA</fullName>
        <ecNumber evidence="3">2.3.1.-</ecNumber>
    </submittedName>
</protein>
<dbReference type="EMBL" id="CP021983">
    <property type="protein sequence ID" value="ASC71575.1"/>
    <property type="molecule type" value="Genomic_DNA"/>
</dbReference>
<feature type="transmembrane region" description="Helical" evidence="1">
    <location>
        <begin position="91"/>
        <end position="116"/>
    </location>
</feature>
<dbReference type="GO" id="GO:0016020">
    <property type="term" value="C:membrane"/>
    <property type="evidence" value="ECO:0007669"/>
    <property type="project" value="TreeGrafter"/>
</dbReference>
<keyword evidence="1" id="KW-0472">Membrane</keyword>
<keyword evidence="4" id="KW-1185">Reference proteome</keyword>
<sequence length="128" mass="14165">MSAPVVKSIKHSMPRYPVLDGWRGISILCVLASHMLPLGPAAWDLNLAAGYLGMSLFFTLSGFLITTSLIFRLDLYEFAIRRVIRVVPLAWLYVAVVLSLQLPSFSTAVAHLLFYANLPPSSTMKNLL</sequence>
<evidence type="ECO:0000313" key="4">
    <source>
        <dbReference type="Proteomes" id="UP000191901"/>
    </source>
</evidence>
<dbReference type="InterPro" id="IPR050879">
    <property type="entry name" value="Acyltransferase_3"/>
</dbReference>